<proteinExistence type="inferred from homology"/>
<name>A0ABV1M7L8_9NEIS</name>
<dbReference type="RefSeq" id="WP_349590148.1">
    <property type="nucleotide sequence ID" value="NZ_JBEFLD010000009.1"/>
</dbReference>
<dbReference type="InterPro" id="IPR052042">
    <property type="entry name" value="Tail_sheath_structural"/>
</dbReference>
<evidence type="ECO:0000313" key="4">
    <source>
        <dbReference type="Proteomes" id="UP001433638"/>
    </source>
</evidence>
<comment type="similarity">
    <text evidence="1">Belongs to the myoviridae tail sheath protein family.</text>
</comment>
<gene>
    <name evidence="3" type="ORF">ABNW52_16425</name>
</gene>
<dbReference type="InterPro" id="IPR035089">
    <property type="entry name" value="Phage_sheath_subtilisin"/>
</dbReference>
<feature type="domain" description="Tail sheath protein subtilisin-like" evidence="2">
    <location>
        <begin position="122"/>
        <end position="288"/>
    </location>
</feature>
<organism evidence="3 4">
    <name type="scientific">Vogesella oryzagri</name>
    <dbReference type="NCBI Taxonomy" id="3160864"/>
    <lineage>
        <taxon>Bacteria</taxon>
        <taxon>Pseudomonadati</taxon>
        <taxon>Pseudomonadota</taxon>
        <taxon>Betaproteobacteria</taxon>
        <taxon>Neisseriales</taxon>
        <taxon>Chromobacteriaceae</taxon>
        <taxon>Vogesella</taxon>
    </lineage>
</organism>
<evidence type="ECO:0000259" key="2">
    <source>
        <dbReference type="Pfam" id="PF04984"/>
    </source>
</evidence>
<evidence type="ECO:0000313" key="3">
    <source>
        <dbReference type="EMBL" id="MEQ6292202.1"/>
    </source>
</evidence>
<protein>
    <submittedName>
        <fullName evidence="3">Phage tail sheath subtilisin-like domain-containing protein</fullName>
    </submittedName>
</protein>
<dbReference type="PANTHER" id="PTHR35861">
    <property type="match status" value="1"/>
</dbReference>
<accession>A0ABV1M7L8</accession>
<sequence>MKHLHLLFTTTNLPLSLLIRARAGGPFSHVALVDGDQLIEATAGHGVRTAPLTTAITRASRAALMRIPSHNADQVLAAARSQIGKRYDWSGIAGIVAVGVEANADLALQTSAIIGGVTAGGVRTGLQALLDGKSAVNLQPRLLVAPGHSSTQAVASAMDSLAGKLRAISIIDGPNTTDDEAIAYAANFGSKRLYLVDAGGNKVWDTTSSSEILLPSSGAVAGLFAAKDAEVGFWASPSNTEFAEVLGTGRPVEYLYGDPTCRANLLNQAYVSTIIRDGGFRLWGNRTLSADPKWSFVTRVRTTDMVMDAILRGHQWAVDIWHR</sequence>
<keyword evidence="4" id="KW-1185">Reference proteome</keyword>
<dbReference type="EMBL" id="JBEFLD010000009">
    <property type="protein sequence ID" value="MEQ6292202.1"/>
    <property type="molecule type" value="Genomic_DNA"/>
</dbReference>
<dbReference type="PANTHER" id="PTHR35861:SF1">
    <property type="entry name" value="PHAGE TAIL SHEATH PROTEIN"/>
    <property type="match status" value="1"/>
</dbReference>
<dbReference type="InterPro" id="IPR038765">
    <property type="entry name" value="Papain-like_cys_pep_sf"/>
</dbReference>
<evidence type="ECO:0000256" key="1">
    <source>
        <dbReference type="ARBA" id="ARBA00008005"/>
    </source>
</evidence>
<dbReference type="Gene3D" id="3.90.1720.10">
    <property type="entry name" value="endopeptidase domain like (from Nostoc punctiforme)"/>
    <property type="match status" value="1"/>
</dbReference>
<dbReference type="SUPFAM" id="SSF54001">
    <property type="entry name" value="Cysteine proteinases"/>
    <property type="match status" value="1"/>
</dbReference>
<dbReference type="Proteomes" id="UP001433638">
    <property type="component" value="Unassembled WGS sequence"/>
</dbReference>
<dbReference type="Gene3D" id="3.40.50.11780">
    <property type="match status" value="1"/>
</dbReference>
<reference evidence="3" key="1">
    <citation type="submission" date="2024-06" db="EMBL/GenBank/DDBJ databases">
        <title>Genome sequence of Vogesella sp. MAHUQ-64.</title>
        <authorList>
            <person name="Huq M.A."/>
        </authorList>
    </citation>
    <scope>NUCLEOTIDE SEQUENCE</scope>
    <source>
        <strain evidence="3">MAHUQ-64</strain>
    </source>
</reference>
<comment type="caution">
    <text evidence="3">The sequence shown here is derived from an EMBL/GenBank/DDBJ whole genome shotgun (WGS) entry which is preliminary data.</text>
</comment>
<dbReference type="Pfam" id="PF04984">
    <property type="entry name" value="Phage_sheath_1"/>
    <property type="match status" value="1"/>
</dbReference>